<dbReference type="Proteomes" id="UP000559256">
    <property type="component" value="Unassembled WGS sequence"/>
</dbReference>
<comment type="caution">
    <text evidence="2">The sequence shown here is derived from an EMBL/GenBank/DDBJ whole genome shotgun (WGS) entry which is preliminary data.</text>
</comment>
<sequence length="414" mass="47504">MTTLRTKRRLRVVLLVFLTAATLLVVPYYVYYRPPYSLYYALTDTELEVAHDYLSREQDLKFVVFNQLQGAGFNNQVQEILLYHHLALVTSRTYVYQPFIWRPRNHQPLPLSAFLPNPTRNTVPISLLSRICPEDSDSTVHITVDSLYSELWDKSQNILNRPERCIIIDNRIMHWNYLASPFVGQMWPSFQAYLSKHFEWSPQIIDIVKRTQEHLELRPYSVKHEQGDSYMAIHIRRGDFSGHCASLAESEASFTTWANLPSLQSSVLPPALDISHPENVMLHCYSPLGRILDAITLQARRHPHIRTLHILHDAAIDHPIVWLDVLKLETALTDHDWAARNGWGESGPIRRITHTGMIPLQRGEYDFEIAVDVELARLADVFIGNGYSSLSSQIIALRMGTEDANGDIGDITLM</sequence>
<keyword evidence="1" id="KW-0472">Membrane</keyword>
<accession>A0A8H5CW57</accession>
<reference evidence="2 3" key="1">
    <citation type="journal article" date="2020" name="ISME J.">
        <title>Uncovering the hidden diversity of litter-decomposition mechanisms in mushroom-forming fungi.</title>
        <authorList>
            <person name="Floudas D."/>
            <person name="Bentzer J."/>
            <person name="Ahren D."/>
            <person name="Johansson T."/>
            <person name="Persson P."/>
            <person name="Tunlid A."/>
        </authorList>
    </citation>
    <scope>NUCLEOTIDE SEQUENCE [LARGE SCALE GENOMIC DNA]</scope>
    <source>
        <strain evidence="2 3">CBS 291.85</strain>
    </source>
</reference>
<dbReference type="CDD" id="cd11296">
    <property type="entry name" value="O-FucT_like"/>
    <property type="match status" value="1"/>
</dbReference>
<dbReference type="OrthoDB" id="2559662at2759"/>
<name>A0A8H5CW57_9AGAR</name>
<proteinExistence type="predicted"/>
<organism evidence="2 3">
    <name type="scientific">Tetrapyrgos nigripes</name>
    <dbReference type="NCBI Taxonomy" id="182062"/>
    <lineage>
        <taxon>Eukaryota</taxon>
        <taxon>Fungi</taxon>
        <taxon>Dikarya</taxon>
        <taxon>Basidiomycota</taxon>
        <taxon>Agaricomycotina</taxon>
        <taxon>Agaricomycetes</taxon>
        <taxon>Agaricomycetidae</taxon>
        <taxon>Agaricales</taxon>
        <taxon>Marasmiineae</taxon>
        <taxon>Marasmiaceae</taxon>
        <taxon>Tetrapyrgos</taxon>
    </lineage>
</organism>
<evidence type="ECO:0000256" key="1">
    <source>
        <dbReference type="SAM" id="Phobius"/>
    </source>
</evidence>
<evidence type="ECO:0000313" key="3">
    <source>
        <dbReference type="Proteomes" id="UP000559256"/>
    </source>
</evidence>
<protein>
    <submittedName>
        <fullName evidence="2">Uncharacterized protein</fullName>
    </submittedName>
</protein>
<dbReference type="Gene3D" id="3.40.50.11350">
    <property type="match status" value="1"/>
</dbReference>
<keyword evidence="3" id="KW-1185">Reference proteome</keyword>
<feature type="transmembrane region" description="Helical" evidence="1">
    <location>
        <begin position="12"/>
        <end position="31"/>
    </location>
</feature>
<dbReference type="AlphaFoldDB" id="A0A8H5CW57"/>
<keyword evidence="1" id="KW-1133">Transmembrane helix</keyword>
<gene>
    <name evidence="2" type="ORF">D9758_006828</name>
</gene>
<dbReference type="EMBL" id="JAACJM010000085">
    <property type="protein sequence ID" value="KAF5348678.1"/>
    <property type="molecule type" value="Genomic_DNA"/>
</dbReference>
<evidence type="ECO:0000313" key="2">
    <source>
        <dbReference type="EMBL" id="KAF5348678.1"/>
    </source>
</evidence>
<keyword evidence="1" id="KW-0812">Transmembrane</keyword>